<keyword evidence="2" id="KW-1185">Reference proteome</keyword>
<evidence type="ECO:0000313" key="2">
    <source>
        <dbReference type="Proteomes" id="UP000187209"/>
    </source>
</evidence>
<comment type="caution">
    <text evidence="1">The sequence shown here is derived from an EMBL/GenBank/DDBJ whole genome shotgun (WGS) entry which is preliminary data.</text>
</comment>
<dbReference type="EMBL" id="MPUH01000623">
    <property type="protein sequence ID" value="OMJ76594.1"/>
    <property type="molecule type" value="Genomic_DNA"/>
</dbReference>
<evidence type="ECO:0000313" key="1">
    <source>
        <dbReference type="EMBL" id="OMJ76594.1"/>
    </source>
</evidence>
<reference evidence="1 2" key="1">
    <citation type="submission" date="2016-11" db="EMBL/GenBank/DDBJ databases">
        <title>The macronuclear genome of Stentor coeruleus: a giant cell with tiny introns.</title>
        <authorList>
            <person name="Slabodnick M."/>
            <person name="Ruby J.G."/>
            <person name="Reiff S.B."/>
            <person name="Swart E.C."/>
            <person name="Gosai S."/>
            <person name="Prabakaran S."/>
            <person name="Witkowska E."/>
            <person name="Larue G.E."/>
            <person name="Fisher S."/>
            <person name="Freeman R.M."/>
            <person name="Gunawardena J."/>
            <person name="Chu W."/>
            <person name="Stover N.A."/>
            <person name="Gregory B.D."/>
            <person name="Nowacki M."/>
            <person name="Derisi J."/>
            <person name="Roy S.W."/>
            <person name="Marshall W.F."/>
            <person name="Sood P."/>
        </authorList>
    </citation>
    <scope>NUCLEOTIDE SEQUENCE [LARGE SCALE GENOMIC DNA]</scope>
    <source>
        <strain evidence="1">WM001</strain>
    </source>
</reference>
<dbReference type="Proteomes" id="UP000187209">
    <property type="component" value="Unassembled WGS sequence"/>
</dbReference>
<dbReference type="AlphaFoldDB" id="A0A1R2BIP6"/>
<accession>A0A1R2BIP6</accession>
<gene>
    <name evidence="1" type="ORF">SteCoe_24003</name>
</gene>
<protein>
    <submittedName>
        <fullName evidence="1">Uncharacterized protein</fullName>
    </submittedName>
</protein>
<proteinExistence type="predicted"/>
<organism evidence="1 2">
    <name type="scientific">Stentor coeruleus</name>
    <dbReference type="NCBI Taxonomy" id="5963"/>
    <lineage>
        <taxon>Eukaryota</taxon>
        <taxon>Sar</taxon>
        <taxon>Alveolata</taxon>
        <taxon>Ciliophora</taxon>
        <taxon>Postciliodesmatophora</taxon>
        <taxon>Heterotrichea</taxon>
        <taxon>Heterotrichida</taxon>
        <taxon>Stentoridae</taxon>
        <taxon>Stentor</taxon>
    </lineage>
</organism>
<name>A0A1R2BIP6_9CILI</name>
<sequence length="265" mass="29856">MRANKRTTTIKIFDHPEPGRKQNLSKTFTPSMLNFKKTDKPCAASRNTLLDGLDWDVIFHGPETRNTKKTLNKATSVPKRTIVSPKDLNSLHMVFDSSRTSTKNLLNQFQDKGQKCTHETLKTTNASHDLSSEIQFECQSATLSAARTSLEQIRAEAKQCFENSRSLINVSRKKIKSSSISSDTRKGMNVVPTEIQKEILEELTTSIQILNNRLKSNEEASCLQDEENSMLKSEVTELQTKIARHKILMQNSPTAADCLIKCEVI</sequence>